<keyword evidence="6" id="KW-0560">Oxidoreductase</keyword>
<keyword evidence="14" id="KW-1185">Reference proteome</keyword>
<evidence type="ECO:0000256" key="11">
    <source>
        <dbReference type="ARBA" id="ARBA00023444"/>
    </source>
</evidence>
<dbReference type="PANTHER" id="PTHR35457">
    <property type="entry name" value="HEME A SYNTHASE"/>
    <property type="match status" value="1"/>
</dbReference>
<feature type="transmembrane region" description="Helical" evidence="12">
    <location>
        <begin position="127"/>
        <end position="149"/>
    </location>
</feature>
<keyword evidence="10" id="KW-1015">Disulfide bond</keyword>
<feature type="transmembrane region" description="Helical" evidence="12">
    <location>
        <begin position="78"/>
        <end position="95"/>
    </location>
</feature>
<keyword evidence="9 12" id="KW-0472">Membrane</keyword>
<keyword evidence="5 12" id="KW-1133">Transmembrane helix</keyword>
<feature type="transmembrane region" description="Helical" evidence="12">
    <location>
        <begin position="276"/>
        <end position="299"/>
    </location>
</feature>
<feature type="transmembrane region" description="Helical" evidence="12">
    <location>
        <begin position="244"/>
        <end position="264"/>
    </location>
</feature>
<evidence type="ECO:0000256" key="10">
    <source>
        <dbReference type="ARBA" id="ARBA00023157"/>
    </source>
</evidence>
<dbReference type="InterPro" id="IPR050450">
    <property type="entry name" value="COX15/CtaA_HemeA_synthase"/>
</dbReference>
<evidence type="ECO:0000256" key="2">
    <source>
        <dbReference type="ARBA" id="ARBA00022475"/>
    </source>
</evidence>
<dbReference type="Proteomes" id="UP000283077">
    <property type="component" value="Unassembled WGS sequence"/>
</dbReference>
<sequence length="351" mass="38939">MKLLRILASGAIVLTMLVIILGAYTRLTDAGLGCPDWPGCYGFLKVPQHETHVAVAEARFPERPLEAHKAWNEMVHRYFAGSLGLLIAAIFFVSWRQQRKISLLPTALLGLVVFQAALGMWTVTLNLFPLVVMGHLLGGFSLLCLLVIYRWQLTAPRYKPSVALPAQSGLARLGWLVLAILVGQIALGGWTSANYAAMACVELPVCQAGWSEQLQFGEAFDLHLGHDNYEYGVMSQQARQTIHIAHRIGAMLTLLAVGWFAWLLWQRKTQTGMSRLPLVAGMLLLLQFSLGVANVWWQLPLANAVAHNFVAANLLMVLTLICVQLQQQAQLQKQPQKQAQPQQAQLQPRRL</sequence>
<feature type="transmembrane region" description="Helical" evidence="12">
    <location>
        <begin position="170"/>
        <end position="190"/>
    </location>
</feature>
<proteinExistence type="predicted"/>
<keyword evidence="3 12" id="KW-0812">Transmembrane</keyword>
<feature type="transmembrane region" description="Helical" evidence="12">
    <location>
        <begin position="102"/>
        <end position="121"/>
    </location>
</feature>
<dbReference type="GO" id="GO:0016491">
    <property type="term" value="F:oxidoreductase activity"/>
    <property type="evidence" value="ECO:0007669"/>
    <property type="project" value="UniProtKB-KW"/>
</dbReference>
<comment type="pathway">
    <text evidence="11">Porphyrin-containing compound metabolism.</text>
</comment>
<evidence type="ECO:0000256" key="4">
    <source>
        <dbReference type="ARBA" id="ARBA00022723"/>
    </source>
</evidence>
<keyword evidence="4" id="KW-0479">Metal-binding</keyword>
<reference evidence="13 14" key="1">
    <citation type="submission" date="2019-01" db="EMBL/GenBank/DDBJ databases">
        <authorList>
            <person name="Chen W.-M."/>
        </authorList>
    </citation>
    <scope>NUCLEOTIDE SEQUENCE [LARGE SCALE GENOMIC DNA]</scope>
    <source>
        <strain evidence="13 14">KYPC3</strain>
    </source>
</reference>
<protein>
    <submittedName>
        <fullName evidence="13">Heme A synthase</fullName>
    </submittedName>
</protein>
<organism evidence="13 14">
    <name type="scientific">Rheinheimera riviphila</name>
    <dbReference type="NCBI Taxonomy" id="1834037"/>
    <lineage>
        <taxon>Bacteria</taxon>
        <taxon>Pseudomonadati</taxon>
        <taxon>Pseudomonadota</taxon>
        <taxon>Gammaproteobacteria</taxon>
        <taxon>Chromatiales</taxon>
        <taxon>Chromatiaceae</taxon>
        <taxon>Rheinheimera</taxon>
    </lineage>
</organism>
<feature type="transmembrane region" description="Helical" evidence="12">
    <location>
        <begin position="305"/>
        <end position="323"/>
    </location>
</feature>
<evidence type="ECO:0000313" key="13">
    <source>
        <dbReference type="EMBL" id="RVU39908.1"/>
    </source>
</evidence>
<evidence type="ECO:0000256" key="8">
    <source>
        <dbReference type="ARBA" id="ARBA00023133"/>
    </source>
</evidence>
<gene>
    <name evidence="13" type="ORF">EOE67_08325</name>
</gene>
<dbReference type="GO" id="GO:0046872">
    <property type="term" value="F:metal ion binding"/>
    <property type="evidence" value="ECO:0007669"/>
    <property type="project" value="UniProtKB-KW"/>
</dbReference>
<keyword evidence="8" id="KW-0350">Heme biosynthesis</keyword>
<dbReference type="PANTHER" id="PTHR35457:SF1">
    <property type="entry name" value="HEME A SYNTHASE"/>
    <property type="match status" value="1"/>
</dbReference>
<dbReference type="RefSeq" id="WP_127698641.1">
    <property type="nucleotide sequence ID" value="NZ_SACS01000007.1"/>
</dbReference>
<evidence type="ECO:0000256" key="5">
    <source>
        <dbReference type="ARBA" id="ARBA00022989"/>
    </source>
</evidence>
<evidence type="ECO:0000256" key="7">
    <source>
        <dbReference type="ARBA" id="ARBA00023004"/>
    </source>
</evidence>
<evidence type="ECO:0000256" key="3">
    <source>
        <dbReference type="ARBA" id="ARBA00022692"/>
    </source>
</evidence>
<dbReference type="EMBL" id="SACS01000007">
    <property type="protein sequence ID" value="RVU39908.1"/>
    <property type="molecule type" value="Genomic_DNA"/>
</dbReference>
<keyword evidence="2" id="KW-1003">Cell membrane</keyword>
<name>A0A437QZG3_9GAMM</name>
<dbReference type="InterPro" id="IPR003780">
    <property type="entry name" value="COX15/CtaA_fam"/>
</dbReference>
<dbReference type="GO" id="GO:0006784">
    <property type="term" value="P:heme A biosynthetic process"/>
    <property type="evidence" value="ECO:0007669"/>
    <property type="project" value="InterPro"/>
</dbReference>
<keyword evidence="7" id="KW-0408">Iron</keyword>
<evidence type="ECO:0000256" key="12">
    <source>
        <dbReference type="SAM" id="Phobius"/>
    </source>
</evidence>
<evidence type="ECO:0000313" key="14">
    <source>
        <dbReference type="Proteomes" id="UP000283077"/>
    </source>
</evidence>
<comment type="subcellular location">
    <subcellularLocation>
        <location evidence="1">Membrane</location>
        <topology evidence="1">Multi-pass membrane protein</topology>
    </subcellularLocation>
</comment>
<evidence type="ECO:0000256" key="9">
    <source>
        <dbReference type="ARBA" id="ARBA00023136"/>
    </source>
</evidence>
<dbReference type="GO" id="GO:0016020">
    <property type="term" value="C:membrane"/>
    <property type="evidence" value="ECO:0007669"/>
    <property type="project" value="UniProtKB-SubCell"/>
</dbReference>
<feature type="transmembrane region" description="Helical" evidence="12">
    <location>
        <begin position="7"/>
        <end position="27"/>
    </location>
</feature>
<evidence type="ECO:0000256" key="6">
    <source>
        <dbReference type="ARBA" id="ARBA00023002"/>
    </source>
</evidence>
<dbReference type="Pfam" id="PF02628">
    <property type="entry name" value="COX15-CtaA"/>
    <property type="match status" value="1"/>
</dbReference>
<dbReference type="OrthoDB" id="1447144at2"/>
<evidence type="ECO:0000256" key="1">
    <source>
        <dbReference type="ARBA" id="ARBA00004141"/>
    </source>
</evidence>
<comment type="caution">
    <text evidence="13">The sequence shown here is derived from an EMBL/GenBank/DDBJ whole genome shotgun (WGS) entry which is preliminary data.</text>
</comment>
<accession>A0A437QZG3</accession>
<dbReference type="AlphaFoldDB" id="A0A437QZG3"/>